<keyword evidence="8" id="KW-0967">Endosome</keyword>
<keyword evidence="14" id="KW-0443">Lipid metabolism</keyword>
<dbReference type="InterPro" id="IPR029058">
    <property type="entry name" value="AB_hydrolase_fold"/>
</dbReference>
<keyword evidence="12" id="KW-1133">Transmembrane helix</keyword>
<name>A0A9P7W4V4_9AGAR</name>
<feature type="domain" description="Fungal lipase-type" evidence="20">
    <location>
        <begin position="250"/>
        <end position="277"/>
    </location>
</feature>
<dbReference type="EC" id="3.1.1.3" evidence="6"/>
<dbReference type="GO" id="GO:0046461">
    <property type="term" value="P:neutral lipid catabolic process"/>
    <property type="evidence" value="ECO:0007669"/>
    <property type="project" value="TreeGrafter"/>
</dbReference>
<comment type="subunit">
    <text evidence="5">Binds to both phosphatidylinositol (PI) and phosphatidylinositol 3,5-bisphosphate (PIP2).</text>
</comment>
<evidence type="ECO:0000256" key="18">
    <source>
        <dbReference type="ARBA" id="ARBA00029828"/>
    </source>
</evidence>
<proteinExistence type="inferred from homology"/>
<evidence type="ECO:0000259" key="20">
    <source>
        <dbReference type="Pfam" id="PF01764"/>
    </source>
</evidence>
<gene>
    <name evidence="21" type="ORF">BT62DRAFT_927028</name>
</gene>
<evidence type="ECO:0000256" key="2">
    <source>
        <dbReference type="ARBA" id="ARBA00004270"/>
    </source>
</evidence>
<dbReference type="GO" id="GO:0034496">
    <property type="term" value="P:multivesicular body membrane disassembly"/>
    <property type="evidence" value="ECO:0007669"/>
    <property type="project" value="TreeGrafter"/>
</dbReference>
<evidence type="ECO:0000256" key="16">
    <source>
        <dbReference type="ARBA" id="ARBA00023180"/>
    </source>
</evidence>
<reference evidence="21" key="1">
    <citation type="submission" date="2020-11" db="EMBL/GenBank/DDBJ databases">
        <title>Adaptations for nitrogen fixation in a non-lichenized fungal sporocarp promotes dispersal by wood-feeding termites.</title>
        <authorList>
            <consortium name="DOE Joint Genome Institute"/>
            <person name="Koch R.A."/>
            <person name="Yoon G."/>
            <person name="Arayal U."/>
            <person name="Lail K."/>
            <person name="Amirebrahimi M."/>
            <person name="Labutti K."/>
            <person name="Lipzen A."/>
            <person name="Riley R."/>
            <person name="Barry K."/>
            <person name="Henrissat B."/>
            <person name="Grigoriev I.V."/>
            <person name="Herr J.R."/>
            <person name="Aime M.C."/>
        </authorList>
    </citation>
    <scope>NUCLEOTIDE SEQUENCE</scope>
    <source>
        <strain evidence="21">MCA 3950</strain>
    </source>
</reference>
<dbReference type="AlphaFoldDB" id="A0A9P7W4V4"/>
<evidence type="ECO:0000256" key="12">
    <source>
        <dbReference type="ARBA" id="ARBA00022989"/>
    </source>
</evidence>
<dbReference type="GO" id="GO:0004806">
    <property type="term" value="F:triacylglycerol lipase activity"/>
    <property type="evidence" value="ECO:0007669"/>
    <property type="project" value="UniProtKB-EC"/>
</dbReference>
<evidence type="ECO:0000256" key="9">
    <source>
        <dbReference type="ARBA" id="ARBA00022801"/>
    </source>
</evidence>
<evidence type="ECO:0000256" key="7">
    <source>
        <dbReference type="ARBA" id="ARBA00022692"/>
    </source>
</evidence>
<evidence type="ECO:0000256" key="3">
    <source>
        <dbReference type="ARBA" id="ARBA00004343"/>
    </source>
</evidence>
<sequence length="410" mass="44880">MLPTSLASFLVPLLNFLTVPLAPSPPLQFQLRHVHAVSSSARVVFADVPSNTDTKSLLSYGGNSYDLTTRRVKSFRPPTFDAFSQARVRSMKFGQSQSLAWKEDQVLAPDVEDRETLLALAKMANNAYVVPDEGSWYDLGVNWTVSYPFGWEPDDDGFRGHVFATPDNETVVLSIKGTSAGVFGGGGPTVKKDKLNDNLLFSCCCARIDWTWTTVCGCYRGGWKCDQDCVEEALIEESLFYPVGTNLYNNLSYMYPDSNIWIIGHSLGGALASLVGVTFGAPVIAFESPGEKMAASRLHLPSPPSTQHITHVYHTADPIAMGTCNGILSSCALGGYAMESRCHLGESIVYDTVSNLSWTVDVRTHGIVTVIEKVLTDPWPPSVDMGRQVPEAAPEEDCVECYSWEYGNFD</sequence>
<keyword evidence="9" id="KW-0378">Hydrolase</keyword>
<dbReference type="Proteomes" id="UP000812287">
    <property type="component" value="Unassembled WGS sequence"/>
</dbReference>
<keyword evidence="7" id="KW-0812">Transmembrane</keyword>
<feature type="chain" id="PRO_5040208533" description="triacylglycerol lipase" evidence="19">
    <location>
        <begin position="23"/>
        <end position="410"/>
    </location>
</feature>
<dbReference type="GO" id="GO:0005775">
    <property type="term" value="C:vacuolar lumen"/>
    <property type="evidence" value="ECO:0007669"/>
    <property type="project" value="TreeGrafter"/>
</dbReference>
<dbReference type="GO" id="GO:0004620">
    <property type="term" value="F:phospholipase activity"/>
    <property type="evidence" value="ECO:0007669"/>
    <property type="project" value="TreeGrafter"/>
</dbReference>
<dbReference type="InterPro" id="IPR050805">
    <property type="entry name" value="ATG15_Lipase"/>
</dbReference>
<evidence type="ECO:0000313" key="22">
    <source>
        <dbReference type="Proteomes" id="UP000812287"/>
    </source>
</evidence>
<dbReference type="FunFam" id="3.40.50.1820:FF:000129">
    <property type="entry name" value="Autophagy related lipase Atg15, putative"/>
    <property type="match status" value="1"/>
</dbReference>
<keyword evidence="10" id="KW-0442">Lipid degradation</keyword>
<dbReference type="OrthoDB" id="58570at2759"/>
<accession>A0A9P7W4V4</accession>
<protein>
    <recommendedName>
        <fullName evidence="6">triacylglycerol lipase</fullName>
        <ecNumber evidence="6">3.1.1.3</ecNumber>
    </recommendedName>
    <alternativeName>
        <fullName evidence="18">Autophagy-related protein 15</fullName>
    </alternativeName>
</protein>
<dbReference type="SUPFAM" id="SSF53474">
    <property type="entry name" value="alpha/beta-Hydrolases"/>
    <property type="match status" value="1"/>
</dbReference>
<evidence type="ECO:0000256" key="11">
    <source>
        <dbReference type="ARBA" id="ARBA00022968"/>
    </source>
</evidence>
<dbReference type="GO" id="GO:0032585">
    <property type="term" value="C:multivesicular body membrane"/>
    <property type="evidence" value="ECO:0007669"/>
    <property type="project" value="UniProtKB-SubCell"/>
</dbReference>
<dbReference type="Gene3D" id="3.40.50.1820">
    <property type="entry name" value="alpha/beta hydrolase"/>
    <property type="match status" value="1"/>
</dbReference>
<comment type="caution">
    <text evidence="21">The sequence shown here is derived from an EMBL/GenBank/DDBJ whole genome shotgun (WGS) entry which is preliminary data.</text>
</comment>
<keyword evidence="22" id="KW-1185">Reference proteome</keyword>
<evidence type="ECO:0000256" key="8">
    <source>
        <dbReference type="ARBA" id="ARBA00022753"/>
    </source>
</evidence>
<dbReference type="GO" id="GO:0034727">
    <property type="term" value="P:piecemeal microautophagy of the nucleus"/>
    <property type="evidence" value="ECO:0007669"/>
    <property type="project" value="TreeGrafter"/>
</dbReference>
<evidence type="ECO:0000256" key="1">
    <source>
        <dbReference type="ARBA" id="ARBA00001024"/>
    </source>
</evidence>
<dbReference type="PANTHER" id="PTHR47175">
    <property type="entry name" value="LIPASE ATG15-RELATED"/>
    <property type="match status" value="1"/>
</dbReference>
<dbReference type="EMBL" id="MU250525">
    <property type="protein sequence ID" value="KAG7451346.1"/>
    <property type="molecule type" value="Genomic_DNA"/>
</dbReference>
<evidence type="ECO:0000256" key="5">
    <source>
        <dbReference type="ARBA" id="ARBA00011137"/>
    </source>
</evidence>
<dbReference type="Pfam" id="PF01764">
    <property type="entry name" value="Lipase_3"/>
    <property type="match status" value="1"/>
</dbReference>
<dbReference type="GO" id="GO:0006660">
    <property type="term" value="P:phosphatidylserine catabolic process"/>
    <property type="evidence" value="ECO:0007669"/>
    <property type="project" value="TreeGrafter"/>
</dbReference>
<feature type="signal peptide" evidence="19">
    <location>
        <begin position="1"/>
        <end position="22"/>
    </location>
</feature>
<dbReference type="CDD" id="cd00519">
    <property type="entry name" value="Lipase_3"/>
    <property type="match status" value="1"/>
</dbReference>
<evidence type="ECO:0000256" key="14">
    <source>
        <dbReference type="ARBA" id="ARBA00023098"/>
    </source>
</evidence>
<evidence type="ECO:0000256" key="17">
    <source>
        <dbReference type="ARBA" id="ARBA00024663"/>
    </source>
</evidence>
<dbReference type="PANTHER" id="PTHR47175:SF2">
    <property type="entry name" value="LIPASE ATG15-RELATED"/>
    <property type="match status" value="1"/>
</dbReference>
<evidence type="ECO:0000256" key="19">
    <source>
        <dbReference type="SAM" id="SignalP"/>
    </source>
</evidence>
<dbReference type="GeneID" id="66107463"/>
<keyword evidence="13" id="KW-0072">Autophagy</keyword>
<evidence type="ECO:0000256" key="6">
    <source>
        <dbReference type="ARBA" id="ARBA00013279"/>
    </source>
</evidence>
<keyword evidence="11" id="KW-0735">Signal-anchor</keyword>
<dbReference type="InterPro" id="IPR002921">
    <property type="entry name" value="Fungal_lipase-type"/>
</dbReference>
<keyword evidence="16" id="KW-0325">Glycoprotein</keyword>
<evidence type="ECO:0000313" key="21">
    <source>
        <dbReference type="EMBL" id="KAG7451346.1"/>
    </source>
</evidence>
<evidence type="ECO:0000256" key="15">
    <source>
        <dbReference type="ARBA" id="ARBA00023136"/>
    </source>
</evidence>
<keyword evidence="15" id="KW-0472">Membrane</keyword>
<comment type="function">
    <text evidence="17">Lipase which is essential for lysis of subvacuolar cytoplasm to vacuole targeted bodies and intravacuolar autophagic bodies. Involved in the lysis of intravacuolar multivesicular body (MVB) vesicles. The intravacuolar membrane disintegration by ATG15 is critical to life span extension.</text>
</comment>
<evidence type="ECO:0000256" key="13">
    <source>
        <dbReference type="ARBA" id="ARBA00023006"/>
    </source>
</evidence>
<organism evidence="21 22">
    <name type="scientific">Guyanagaster necrorhizus</name>
    <dbReference type="NCBI Taxonomy" id="856835"/>
    <lineage>
        <taxon>Eukaryota</taxon>
        <taxon>Fungi</taxon>
        <taxon>Dikarya</taxon>
        <taxon>Basidiomycota</taxon>
        <taxon>Agaricomycotina</taxon>
        <taxon>Agaricomycetes</taxon>
        <taxon>Agaricomycetidae</taxon>
        <taxon>Agaricales</taxon>
        <taxon>Marasmiineae</taxon>
        <taxon>Physalacriaceae</taxon>
        <taxon>Guyanagaster</taxon>
    </lineage>
</organism>
<keyword evidence="19" id="KW-0732">Signal</keyword>
<comment type="catalytic activity">
    <reaction evidence="1">
        <text>a triacylglycerol + H2O = a diacylglycerol + a fatty acid + H(+)</text>
        <dbReference type="Rhea" id="RHEA:12044"/>
        <dbReference type="ChEBI" id="CHEBI:15377"/>
        <dbReference type="ChEBI" id="CHEBI:15378"/>
        <dbReference type="ChEBI" id="CHEBI:17855"/>
        <dbReference type="ChEBI" id="CHEBI:18035"/>
        <dbReference type="ChEBI" id="CHEBI:28868"/>
        <dbReference type="EC" id="3.1.1.3"/>
    </reaction>
</comment>
<comment type="similarity">
    <text evidence="4">Belongs to the AB hydrolase superfamily. Lipase family.</text>
</comment>
<comment type="subcellular location">
    <subcellularLocation>
        <location evidence="3">Endosome</location>
        <location evidence="3">Multivesicular body membrane</location>
        <topology evidence="3">Single-pass type II membrane protein</topology>
    </subcellularLocation>
    <subcellularLocation>
        <location evidence="2">Prevacuolar compartment membrane</location>
        <topology evidence="2">Single-pass type II membrane protein</topology>
    </subcellularLocation>
</comment>
<evidence type="ECO:0000256" key="4">
    <source>
        <dbReference type="ARBA" id="ARBA00010701"/>
    </source>
</evidence>
<evidence type="ECO:0000256" key="10">
    <source>
        <dbReference type="ARBA" id="ARBA00022963"/>
    </source>
</evidence>
<dbReference type="RefSeq" id="XP_043044846.1">
    <property type="nucleotide sequence ID" value="XM_043185166.1"/>
</dbReference>